<dbReference type="AlphaFoldDB" id="W9DTD3"/>
<dbReference type="OrthoDB" id="103676at2157"/>
<protein>
    <submittedName>
        <fullName evidence="3">PDK repeat-containing protein</fullName>
    </submittedName>
</protein>
<dbReference type="InterPro" id="IPR026453">
    <property type="entry name" value="PGF_pre_PGF"/>
</dbReference>
<dbReference type="SMART" id="SM00089">
    <property type="entry name" value="PKD"/>
    <property type="match status" value="1"/>
</dbReference>
<dbReference type="InterPro" id="IPR000601">
    <property type="entry name" value="PKD_dom"/>
</dbReference>
<dbReference type="Pfam" id="PF18911">
    <property type="entry name" value="PKD_4"/>
    <property type="match status" value="1"/>
</dbReference>
<accession>W9DTD3</accession>
<reference evidence="3 4" key="1">
    <citation type="submission" date="2013-08" db="EMBL/GenBank/DDBJ databases">
        <authorList>
            <consortium name="DOE Joint Genome Institute"/>
            <person name="Eisen J."/>
            <person name="Huntemann M."/>
            <person name="Han J."/>
            <person name="Chen A."/>
            <person name="Kyrpides N."/>
            <person name="Mavromatis K."/>
            <person name="Markowitz V."/>
            <person name="Palaniappan K."/>
            <person name="Ivanova N."/>
            <person name="Schaumberg A."/>
            <person name="Pati A."/>
            <person name="Liolios K."/>
            <person name="Nordberg H.P."/>
            <person name="Cantor M.N."/>
            <person name="Hua S.X."/>
            <person name="Woyke T."/>
        </authorList>
    </citation>
    <scope>NUCLEOTIDE SEQUENCE [LARGE SCALE GENOMIC DNA]</scope>
    <source>
        <strain evidence="3 4">DSM 2278</strain>
    </source>
</reference>
<proteinExistence type="predicted"/>
<dbReference type="CDD" id="cd00146">
    <property type="entry name" value="PKD"/>
    <property type="match status" value="1"/>
</dbReference>
<organism evidence="3 4">
    <name type="scientific">Methanolobus tindarius DSM 2278</name>
    <dbReference type="NCBI Taxonomy" id="1090322"/>
    <lineage>
        <taxon>Archaea</taxon>
        <taxon>Methanobacteriati</taxon>
        <taxon>Methanobacteriota</taxon>
        <taxon>Stenosarchaea group</taxon>
        <taxon>Methanomicrobia</taxon>
        <taxon>Methanosarcinales</taxon>
        <taxon>Methanosarcinaceae</taxon>
        <taxon>Methanolobus</taxon>
    </lineage>
</organism>
<dbReference type="Gene3D" id="2.60.40.10">
    <property type="entry name" value="Immunoglobulins"/>
    <property type="match status" value="1"/>
</dbReference>
<comment type="caution">
    <text evidence="3">The sequence shown here is derived from an EMBL/GenBank/DDBJ whole genome shotgun (WGS) entry which is preliminary data.</text>
</comment>
<keyword evidence="1" id="KW-1133">Transmembrane helix</keyword>
<dbReference type="InterPro" id="IPR013783">
    <property type="entry name" value="Ig-like_fold"/>
</dbReference>
<feature type="transmembrane region" description="Helical" evidence="1">
    <location>
        <begin position="638"/>
        <end position="659"/>
    </location>
</feature>
<feature type="domain" description="PKD" evidence="2">
    <location>
        <begin position="273"/>
        <end position="318"/>
    </location>
</feature>
<dbReference type="InterPro" id="IPR022409">
    <property type="entry name" value="PKD/Chitinase_dom"/>
</dbReference>
<dbReference type="NCBIfam" id="TIGR04213">
    <property type="entry name" value="PGF_pre_PGF"/>
    <property type="match status" value="2"/>
</dbReference>
<dbReference type="PROSITE" id="PS50093">
    <property type="entry name" value="PKD"/>
    <property type="match status" value="1"/>
</dbReference>
<dbReference type="InterPro" id="IPR035986">
    <property type="entry name" value="PKD_dom_sf"/>
</dbReference>
<dbReference type="RefSeq" id="WP_023844088.1">
    <property type="nucleotide sequence ID" value="NZ_AZAJ01000001.1"/>
</dbReference>
<name>W9DTD3_METTI</name>
<evidence type="ECO:0000313" key="4">
    <source>
        <dbReference type="Proteomes" id="UP000019483"/>
    </source>
</evidence>
<dbReference type="FunFam" id="2.60.40.10:FF:000270">
    <property type="entry name" value="Cell surface protein"/>
    <property type="match status" value="1"/>
</dbReference>
<evidence type="ECO:0000256" key="1">
    <source>
        <dbReference type="SAM" id="Phobius"/>
    </source>
</evidence>
<dbReference type="Proteomes" id="UP000019483">
    <property type="component" value="Unassembled WGS sequence"/>
</dbReference>
<keyword evidence="1" id="KW-0812">Transmembrane</keyword>
<keyword evidence="1" id="KW-0472">Membrane</keyword>
<keyword evidence="4" id="KW-1185">Reference proteome</keyword>
<evidence type="ECO:0000259" key="2">
    <source>
        <dbReference type="PROSITE" id="PS50093"/>
    </source>
</evidence>
<sequence>MQESKLLLLVFLFSLVFLFTFPVNASEQVQNSTVVTKIETYSEATAVSLSTKISPSISIIITPDTIDFGKLSAGMSSEVHKLTIFNKGSSKTYVTSEVIDVAKDLYVEGLEINNASWVSYGKEISKDDYVESGVQLNVPEEFIGIGSMEGKLIFWAEMKENNAPVLENIEDISVNSSDIVKIILHASDADNDKLTYSTTAEFGTLYGNVFEWNTTGIEAGKYEISFLVSDGYSTDSETIMITIKKEANDVFPVVNFTTNVTNGKIPLTVMFTDQSLNATSWKWNFGDGTSSTDRNVVHTYTEAGCYTVSLEAGNNYGNDTEKKIDYIIAYPRIIISLISPSSSYITDQTGASRLFEITTDEIANITWILDDVIVQTNYSSMNASYYCSSAANGLYNLTIFAENENGTAQKEWIWNVTSVSSSDSASSSSSSGRYVSGGGYFGEDYDNILDKVSKSQNVLAKKVTTFSFNSDDNPIKSISFIALKNSGVVSTTIEILKGISTLVSEAPPGEVYKYMNIWVGDTGFATADNIENAVISFKVEKSWVSDNDIQSSLISLYRYNDNKWKELETQKVKEDERYLYFESETPGFSPFVITGIKKESSSGTAVVPLRSTAEDEIPSSNDSDTIDLVPTNASSSSISIWILVFCLFLILAGTGIYIGERKGFLSFRKNKYENVIFKDTLSCEISPDGFTSYYFDAEENPVEYIRLKTKDCSDIVEVKVEILRNRSLLVKSDPPGIVYKHLNIWIVAEGVDPLTLDAPLIGFKVKRPWIEENEIEISSINLFRFADDMWQNLPTEMVEETDEHFIFESDTPGFSSFAICSV</sequence>
<evidence type="ECO:0000313" key="3">
    <source>
        <dbReference type="EMBL" id="ETA66952.1"/>
    </source>
</evidence>
<dbReference type="EMBL" id="AZAJ01000001">
    <property type="protein sequence ID" value="ETA66952.1"/>
    <property type="molecule type" value="Genomic_DNA"/>
</dbReference>
<dbReference type="SUPFAM" id="SSF49299">
    <property type="entry name" value="PKD domain"/>
    <property type="match status" value="1"/>
</dbReference>
<gene>
    <name evidence="3" type="ORF">MettiDRAFT_0355</name>
</gene>
<dbReference type="STRING" id="1090322.MettiDRAFT_0355"/>